<feature type="compositionally biased region" description="Pro residues" evidence="8">
    <location>
        <begin position="11"/>
        <end position="24"/>
    </location>
</feature>
<dbReference type="Gene3D" id="1.10.3720.10">
    <property type="entry name" value="MetI-like"/>
    <property type="match status" value="1"/>
</dbReference>
<feature type="transmembrane region" description="Helical" evidence="7">
    <location>
        <begin position="117"/>
        <end position="141"/>
    </location>
</feature>
<keyword evidence="4 7" id="KW-0812">Transmembrane</keyword>
<keyword evidence="3" id="KW-1003">Cell membrane</keyword>
<feature type="region of interest" description="Disordered" evidence="8">
    <location>
        <begin position="1"/>
        <end position="51"/>
    </location>
</feature>
<keyword evidence="10" id="KW-0762">Sugar transport</keyword>
<keyword evidence="2 7" id="KW-0813">Transport</keyword>
<feature type="transmembrane region" description="Helical" evidence="7">
    <location>
        <begin position="224"/>
        <end position="250"/>
    </location>
</feature>
<gene>
    <name evidence="10" type="ORF">Ga0074812_10357</name>
</gene>
<feature type="compositionally biased region" description="Low complexity" evidence="8">
    <location>
        <begin position="1"/>
        <end position="10"/>
    </location>
</feature>
<dbReference type="PANTHER" id="PTHR43744">
    <property type="entry name" value="ABC TRANSPORTER PERMEASE PROTEIN MG189-RELATED-RELATED"/>
    <property type="match status" value="1"/>
</dbReference>
<evidence type="ECO:0000256" key="5">
    <source>
        <dbReference type="ARBA" id="ARBA00022989"/>
    </source>
</evidence>
<feature type="domain" description="ABC transmembrane type-1" evidence="9">
    <location>
        <begin position="118"/>
        <end position="307"/>
    </location>
</feature>
<name>A0A0S4QGL6_9ACTN</name>
<dbReference type="PROSITE" id="PS50928">
    <property type="entry name" value="ABC_TM1"/>
    <property type="match status" value="1"/>
</dbReference>
<feature type="transmembrane region" description="Helical" evidence="7">
    <location>
        <begin position="180"/>
        <end position="203"/>
    </location>
</feature>
<keyword evidence="6 7" id="KW-0472">Membrane</keyword>
<protein>
    <submittedName>
        <fullName evidence="10">Multiple sugar transport system permease protein</fullName>
    </submittedName>
</protein>
<dbReference type="PANTHER" id="PTHR43744:SF8">
    <property type="entry name" value="SN-GLYCEROL-3-PHOSPHATE TRANSPORT SYSTEM PERMEASE PROTEIN UGPE"/>
    <property type="match status" value="1"/>
</dbReference>
<feature type="transmembrane region" description="Helical" evidence="7">
    <location>
        <begin position="59"/>
        <end position="80"/>
    </location>
</feature>
<evidence type="ECO:0000256" key="7">
    <source>
        <dbReference type="RuleBase" id="RU363032"/>
    </source>
</evidence>
<feature type="transmembrane region" description="Helical" evidence="7">
    <location>
        <begin position="286"/>
        <end position="307"/>
    </location>
</feature>
<dbReference type="InterPro" id="IPR035906">
    <property type="entry name" value="MetI-like_sf"/>
</dbReference>
<dbReference type="Proteomes" id="UP000198802">
    <property type="component" value="Unassembled WGS sequence"/>
</dbReference>
<evidence type="ECO:0000313" key="10">
    <source>
        <dbReference type="EMBL" id="CUU54567.1"/>
    </source>
</evidence>
<feature type="compositionally biased region" description="Low complexity" evidence="8">
    <location>
        <begin position="25"/>
        <end position="34"/>
    </location>
</feature>
<dbReference type="GO" id="GO:0055085">
    <property type="term" value="P:transmembrane transport"/>
    <property type="evidence" value="ECO:0007669"/>
    <property type="project" value="InterPro"/>
</dbReference>
<dbReference type="AlphaFoldDB" id="A0A0S4QGL6"/>
<dbReference type="CDD" id="cd06261">
    <property type="entry name" value="TM_PBP2"/>
    <property type="match status" value="1"/>
</dbReference>
<dbReference type="SUPFAM" id="SSF161098">
    <property type="entry name" value="MetI-like"/>
    <property type="match status" value="1"/>
</dbReference>
<proteinExistence type="inferred from homology"/>
<dbReference type="EMBL" id="FAOZ01000003">
    <property type="protein sequence ID" value="CUU54567.1"/>
    <property type="molecule type" value="Genomic_DNA"/>
</dbReference>
<evidence type="ECO:0000259" key="9">
    <source>
        <dbReference type="PROSITE" id="PS50928"/>
    </source>
</evidence>
<evidence type="ECO:0000256" key="6">
    <source>
        <dbReference type="ARBA" id="ARBA00023136"/>
    </source>
</evidence>
<dbReference type="InterPro" id="IPR000515">
    <property type="entry name" value="MetI-like"/>
</dbReference>
<accession>A0A0S4QGL6</accession>
<comment type="subcellular location">
    <subcellularLocation>
        <location evidence="1 7">Cell membrane</location>
        <topology evidence="1 7">Multi-pass membrane protein</topology>
    </subcellularLocation>
</comment>
<dbReference type="GO" id="GO:0005886">
    <property type="term" value="C:plasma membrane"/>
    <property type="evidence" value="ECO:0007669"/>
    <property type="project" value="UniProtKB-SubCell"/>
</dbReference>
<evidence type="ECO:0000256" key="8">
    <source>
        <dbReference type="SAM" id="MobiDB-lite"/>
    </source>
</evidence>
<keyword evidence="5 7" id="KW-1133">Transmembrane helix</keyword>
<keyword evidence="11" id="KW-1185">Reference proteome</keyword>
<dbReference type="RefSeq" id="WP_193209668.1">
    <property type="nucleotide sequence ID" value="NZ_FAOZ01000003.1"/>
</dbReference>
<feature type="transmembrane region" description="Helical" evidence="7">
    <location>
        <begin position="153"/>
        <end position="174"/>
    </location>
</feature>
<reference evidence="11" key="1">
    <citation type="submission" date="2015-11" db="EMBL/GenBank/DDBJ databases">
        <authorList>
            <person name="Varghese N."/>
        </authorList>
    </citation>
    <scope>NUCLEOTIDE SEQUENCE [LARGE SCALE GENOMIC DNA]</scope>
    <source>
        <strain evidence="11">DSM 45899</strain>
    </source>
</reference>
<evidence type="ECO:0000256" key="1">
    <source>
        <dbReference type="ARBA" id="ARBA00004651"/>
    </source>
</evidence>
<evidence type="ECO:0000256" key="3">
    <source>
        <dbReference type="ARBA" id="ARBA00022475"/>
    </source>
</evidence>
<comment type="similarity">
    <text evidence="7">Belongs to the binding-protein-dependent transport system permease family.</text>
</comment>
<evidence type="ECO:0000313" key="11">
    <source>
        <dbReference type="Proteomes" id="UP000198802"/>
    </source>
</evidence>
<evidence type="ECO:0000256" key="4">
    <source>
        <dbReference type="ARBA" id="ARBA00022692"/>
    </source>
</evidence>
<evidence type="ECO:0000256" key="2">
    <source>
        <dbReference type="ARBA" id="ARBA00022448"/>
    </source>
</evidence>
<dbReference type="Pfam" id="PF00528">
    <property type="entry name" value="BPD_transp_1"/>
    <property type="match status" value="1"/>
</dbReference>
<sequence length="321" mass="34708">MAAADTAMPAPAGPPSTPATPDAPAPRRVSARAATGRSGRSGDDGPAGESGWRDRVRAVVGHGVLAGLSLFCIFPIYWMYATSLRRPDEVYNVTLFPWPLSIGNYTHVTDVLPMGQLILNTFLVALAVAVGQMLVGLLAAYAFTAWKFRGQTLLYLAFVGTWLVPFQVTMLPNYTLLYRLGLLNVLPGVIIPNLVSALGVLLLRQHMASFPRDLIDAARIDGRSAWSILWTVIVPNLRAPLAALAIVLFINAWNDYFWPALVLQRAESVVQLGLRGLFVGVEGPDWGGLMAGSGLACLPIFAIYLMLQRHVVSAFVRSGLK</sequence>
<organism evidence="10 11">
    <name type="scientific">Parafrankia irregularis</name>
    <dbReference type="NCBI Taxonomy" id="795642"/>
    <lineage>
        <taxon>Bacteria</taxon>
        <taxon>Bacillati</taxon>
        <taxon>Actinomycetota</taxon>
        <taxon>Actinomycetes</taxon>
        <taxon>Frankiales</taxon>
        <taxon>Frankiaceae</taxon>
        <taxon>Parafrankia</taxon>
    </lineage>
</organism>